<dbReference type="InterPro" id="IPR050373">
    <property type="entry name" value="Fibrinogen_C-term_domain"/>
</dbReference>
<evidence type="ECO:0000259" key="4">
    <source>
        <dbReference type="PROSITE" id="PS51406"/>
    </source>
</evidence>
<dbReference type="InterPro" id="IPR002181">
    <property type="entry name" value="Fibrinogen_a/b/g_C_dom"/>
</dbReference>
<dbReference type="PANTHER" id="PTHR19143:SF256">
    <property type="entry name" value="ANGIOPOIETIN-RELATED PROTEIN 4"/>
    <property type="match status" value="1"/>
</dbReference>
<feature type="domain" description="Fibrinogen C-terminal" evidence="4">
    <location>
        <begin position="231"/>
        <end position="452"/>
    </location>
</feature>
<dbReference type="PROSITE" id="PS51406">
    <property type="entry name" value="FIBRINOGEN_C_2"/>
    <property type="match status" value="1"/>
</dbReference>
<feature type="region of interest" description="Disordered" evidence="2">
    <location>
        <begin position="205"/>
        <end position="233"/>
    </location>
</feature>
<dbReference type="EMBL" id="JAOPHQ010005455">
    <property type="protein sequence ID" value="KAK0135206.1"/>
    <property type="molecule type" value="Genomic_DNA"/>
</dbReference>
<evidence type="ECO:0000256" key="3">
    <source>
        <dbReference type="SAM" id="SignalP"/>
    </source>
</evidence>
<dbReference type="Pfam" id="PF00147">
    <property type="entry name" value="Fibrinogen_C"/>
    <property type="match status" value="1"/>
</dbReference>
<gene>
    <name evidence="5" type="primary">Angptl4</name>
    <name evidence="5" type="ORF">N1851_028975</name>
</gene>
<dbReference type="PANTHER" id="PTHR19143">
    <property type="entry name" value="FIBRINOGEN/TENASCIN/ANGIOPOEITIN"/>
    <property type="match status" value="1"/>
</dbReference>
<proteinExistence type="predicted"/>
<sequence length="453" mass="51065">MKTALLLLLLVAVLLHAGSLLPMERKGRESQIGRGPYASWDDVNVVAHGLLQLGQGLKEHVVKTKAQMREVNDRLKTLNGSLAVLAPAGHRGQGPEEVLEDRARVEVERGGELVVELRAQMEEVRVERQSLRSRLDWVEEKVNRGLREPWVEGNSSDDGDTAAIQRTLEAQNRRIDDLLEKIRQQQDKLEKQGLHLQALQEKVGQRRAKVHRRSHEDTATRGDVQDNKPQTAGAGLPRDCHEVFMNGQQASGVYPIQPATSDPFNVLCEINSDGGWTVIQKRYDGSQNFNQLWERYQKGFGNLNSEFWLGLDHIHSLSNQGLYTLQVQLSDWTGEEQLVNYQFRLDGPENDYSLHLEPISPTGIPEGAMATRASGLPFSTSDRDNDLSADINCAKSLSGGWWFSSCGEWNLNGRYPKRHLTRQRSPRQQMFWATASRRSALKSVVMKIAVVRE</sequence>
<keyword evidence="1" id="KW-0175">Coiled coil</keyword>
<evidence type="ECO:0000313" key="6">
    <source>
        <dbReference type="Proteomes" id="UP001174136"/>
    </source>
</evidence>
<dbReference type="Gene3D" id="3.90.215.10">
    <property type="entry name" value="Gamma Fibrinogen, chain A, domain 1"/>
    <property type="match status" value="1"/>
</dbReference>
<dbReference type="SMART" id="SM00186">
    <property type="entry name" value="FBG"/>
    <property type="match status" value="1"/>
</dbReference>
<dbReference type="Proteomes" id="UP001174136">
    <property type="component" value="Unassembled WGS sequence"/>
</dbReference>
<dbReference type="GO" id="GO:0004857">
    <property type="term" value="F:enzyme inhibitor activity"/>
    <property type="evidence" value="ECO:0007669"/>
    <property type="project" value="TreeGrafter"/>
</dbReference>
<feature type="coiled-coil region" evidence="1">
    <location>
        <begin position="114"/>
        <end position="202"/>
    </location>
</feature>
<keyword evidence="3" id="KW-0732">Signal</keyword>
<accession>A0AA47M7Y5</accession>
<reference evidence="5" key="1">
    <citation type="journal article" date="2023" name="Front. Mar. Sci.">
        <title>A new Merluccius polli reference genome to investigate the effects of global change in West African waters.</title>
        <authorList>
            <person name="Mateo J.L."/>
            <person name="Blanco-Fernandez C."/>
            <person name="Garcia-Vazquez E."/>
            <person name="Machado-Schiaffino G."/>
        </authorList>
    </citation>
    <scope>NUCLEOTIDE SEQUENCE</scope>
    <source>
        <strain evidence="5">C29</strain>
        <tissue evidence="5">Fin</tissue>
    </source>
</reference>
<organism evidence="5 6">
    <name type="scientific">Merluccius polli</name>
    <name type="common">Benguela hake</name>
    <name type="synonym">Merluccius cadenati</name>
    <dbReference type="NCBI Taxonomy" id="89951"/>
    <lineage>
        <taxon>Eukaryota</taxon>
        <taxon>Metazoa</taxon>
        <taxon>Chordata</taxon>
        <taxon>Craniata</taxon>
        <taxon>Vertebrata</taxon>
        <taxon>Euteleostomi</taxon>
        <taxon>Actinopterygii</taxon>
        <taxon>Neopterygii</taxon>
        <taxon>Teleostei</taxon>
        <taxon>Neoteleostei</taxon>
        <taxon>Acanthomorphata</taxon>
        <taxon>Zeiogadaria</taxon>
        <taxon>Gadariae</taxon>
        <taxon>Gadiformes</taxon>
        <taxon>Gadoidei</taxon>
        <taxon>Merlucciidae</taxon>
        <taxon>Merluccius</taxon>
    </lineage>
</organism>
<dbReference type="GO" id="GO:0005615">
    <property type="term" value="C:extracellular space"/>
    <property type="evidence" value="ECO:0007669"/>
    <property type="project" value="TreeGrafter"/>
</dbReference>
<keyword evidence="6" id="KW-1185">Reference proteome</keyword>
<protein>
    <submittedName>
        <fullName evidence="5">Angiopoietin-related protein 4</fullName>
    </submittedName>
</protein>
<dbReference type="SUPFAM" id="SSF56496">
    <property type="entry name" value="Fibrinogen C-terminal domain-like"/>
    <property type="match status" value="1"/>
</dbReference>
<feature type="compositionally biased region" description="Basic and acidic residues" evidence="2">
    <location>
        <begin position="214"/>
        <end position="226"/>
    </location>
</feature>
<comment type="caution">
    <text evidence="5">The sequence shown here is derived from an EMBL/GenBank/DDBJ whole genome shotgun (WGS) entry which is preliminary data.</text>
</comment>
<evidence type="ECO:0000313" key="5">
    <source>
        <dbReference type="EMBL" id="KAK0135206.1"/>
    </source>
</evidence>
<dbReference type="GO" id="GO:0070328">
    <property type="term" value="P:triglyceride homeostasis"/>
    <property type="evidence" value="ECO:0007669"/>
    <property type="project" value="TreeGrafter"/>
</dbReference>
<dbReference type="InterPro" id="IPR036056">
    <property type="entry name" value="Fibrinogen-like_C"/>
</dbReference>
<name>A0AA47M7Y5_MERPO</name>
<dbReference type="CDD" id="cd00087">
    <property type="entry name" value="FReD"/>
    <property type="match status" value="1"/>
</dbReference>
<evidence type="ECO:0000256" key="1">
    <source>
        <dbReference type="SAM" id="Coils"/>
    </source>
</evidence>
<evidence type="ECO:0000256" key="2">
    <source>
        <dbReference type="SAM" id="MobiDB-lite"/>
    </source>
</evidence>
<dbReference type="AlphaFoldDB" id="A0AA47M7Y5"/>
<dbReference type="InterPro" id="IPR014716">
    <property type="entry name" value="Fibrinogen_a/b/g_C_1"/>
</dbReference>
<feature type="signal peptide" evidence="3">
    <location>
        <begin position="1"/>
        <end position="20"/>
    </location>
</feature>
<feature type="chain" id="PRO_5041451039" evidence="3">
    <location>
        <begin position="21"/>
        <end position="453"/>
    </location>
</feature>